<feature type="region of interest" description="Disordered" evidence="1">
    <location>
        <begin position="1"/>
        <end position="51"/>
    </location>
</feature>
<name>A0A9P6J0G5_MORAP</name>
<proteinExistence type="predicted"/>
<dbReference type="AlphaFoldDB" id="A0A9P6J0G5"/>
<feature type="region of interest" description="Disordered" evidence="1">
    <location>
        <begin position="76"/>
        <end position="171"/>
    </location>
</feature>
<evidence type="ECO:0000256" key="2">
    <source>
        <dbReference type="SAM" id="Phobius"/>
    </source>
</evidence>
<feature type="region of interest" description="Disordered" evidence="1">
    <location>
        <begin position="323"/>
        <end position="349"/>
    </location>
</feature>
<evidence type="ECO:0000313" key="3">
    <source>
        <dbReference type="EMBL" id="KAF9956476.1"/>
    </source>
</evidence>
<keyword evidence="4" id="KW-1185">Reference proteome</keyword>
<dbReference type="OrthoDB" id="2439328at2759"/>
<organism evidence="3 4">
    <name type="scientific">Mortierella alpina</name>
    <name type="common">Oleaginous fungus</name>
    <name type="synonym">Mortierella renispora</name>
    <dbReference type="NCBI Taxonomy" id="64518"/>
    <lineage>
        <taxon>Eukaryota</taxon>
        <taxon>Fungi</taxon>
        <taxon>Fungi incertae sedis</taxon>
        <taxon>Mucoromycota</taxon>
        <taxon>Mortierellomycotina</taxon>
        <taxon>Mortierellomycetes</taxon>
        <taxon>Mortierellales</taxon>
        <taxon>Mortierellaceae</taxon>
        <taxon>Mortierella</taxon>
    </lineage>
</organism>
<sequence length="531" mass="57908">MQRLATSLPFFSHVSSGSDSKKANKPGAVSSTTRKRLQQRAVEPAAPSKEARVRHLYTAYETILNSESQMPMFWNHHQQAGSKKKTRQQEKHQQDGKPALTNNAVGEDAEAVRQRAIDDTSSRVGPSQAPPPFKAAQKNLRDPRGSPQAQQDQPPQQTIKNAMPKKQPTPLRKLVKVGNRTQDKSTARARIEDGISTIKTMFDSVFGTETPGSETVGRVPDSIVQTAMPRPKSSESSYSISYLEHCQAPTYASVPSPCSVGGTDASETFQKTLREQKHTLQKAVAAAAVAKDNDSGNDFIAGHSSSKTKKSVIVINDHEYEHGHERADAPDNDNGLDRSTIPDPTPHMDPVPAAGPQYIDSENEEFILPFIHLGPPTQAFDFPGSDLFFSGTILQRILAWFALALFGLFMFLLVISYKMKARRGNTSSPLAFLQYMTEGLLSSPFAESSTATPSHRSWTRRPSLFVKSPTSLLGRSGSGAVLPEPVVTSSSSSSSSSKTGSVMTDLRRTSASQYHLQQQLQTAQVVHKAPV</sequence>
<dbReference type="EMBL" id="JAAAHY010000835">
    <property type="protein sequence ID" value="KAF9956476.1"/>
    <property type="molecule type" value="Genomic_DNA"/>
</dbReference>
<dbReference type="Proteomes" id="UP000738359">
    <property type="component" value="Unassembled WGS sequence"/>
</dbReference>
<reference evidence="3" key="1">
    <citation type="journal article" date="2020" name="Fungal Divers.">
        <title>Resolving the Mortierellaceae phylogeny through synthesis of multi-gene phylogenetics and phylogenomics.</title>
        <authorList>
            <person name="Vandepol N."/>
            <person name="Liber J."/>
            <person name="Desiro A."/>
            <person name="Na H."/>
            <person name="Kennedy M."/>
            <person name="Barry K."/>
            <person name="Grigoriev I.V."/>
            <person name="Miller A.N."/>
            <person name="O'Donnell K."/>
            <person name="Stajich J.E."/>
            <person name="Bonito G."/>
        </authorList>
    </citation>
    <scope>NUCLEOTIDE SEQUENCE</scope>
    <source>
        <strain evidence="3">CK1249</strain>
    </source>
</reference>
<feature type="region of interest" description="Disordered" evidence="1">
    <location>
        <begin position="469"/>
        <end position="505"/>
    </location>
</feature>
<feature type="compositionally biased region" description="Basic and acidic residues" evidence="1">
    <location>
        <begin position="110"/>
        <end position="121"/>
    </location>
</feature>
<evidence type="ECO:0000256" key="1">
    <source>
        <dbReference type="SAM" id="MobiDB-lite"/>
    </source>
</evidence>
<feature type="transmembrane region" description="Helical" evidence="2">
    <location>
        <begin position="397"/>
        <end position="417"/>
    </location>
</feature>
<keyword evidence="2" id="KW-0812">Transmembrane</keyword>
<gene>
    <name evidence="3" type="ORF">BGZ70_009860</name>
</gene>
<keyword evidence="2" id="KW-1133">Transmembrane helix</keyword>
<accession>A0A9P6J0G5</accession>
<evidence type="ECO:0000313" key="4">
    <source>
        <dbReference type="Proteomes" id="UP000738359"/>
    </source>
</evidence>
<keyword evidence="2" id="KW-0472">Membrane</keyword>
<feature type="compositionally biased region" description="Low complexity" evidence="1">
    <location>
        <begin position="147"/>
        <end position="157"/>
    </location>
</feature>
<comment type="caution">
    <text evidence="3">The sequence shown here is derived from an EMBL/GenBank/DDBJ whole genome shotgun (WGS) entry which is preliminary data.</text>
</comment>
<protein>
    <submittedName>
        <fullName evidence="3">Uncharacterized protein</fullName>
    </submittedName>
</protein>